<reference evidence="1" key="1">
    <citation type="submission" date="2020-04" db="EMBL/GenBank/DDBJ databases">
        <authorList>
            <person name="Alioto T."/>
            <person name="Alioto T."/>
            <person name="Gomez Garrido J."/>
        </authorList>
    </citation>
    <scope>NUCLEOTIDE SEQUENCE</scope>
    <source>
        <strain evidence="1">A484AB</strain>
    </source>
</reference>
<proteinExistence type="predicted"/>
<dbReference type="EMBL" id="CACRXK020020504">
    <property type="protein sequence ID" value="CAB4034880.1"/>
    <property type="molecule type" value="Genomic_DNA"/>
</dbReference>
<protein>
    <submittedName>
        <fullName evidence="1">Uncharacterized protein</fullName>
    </submittedName>
</protein>
<keyword evidence="2" id="KW-1185">Reference proteome</keyword>
<name>A0A6S7JZQ8_PARCT</name>
<organism evidence="1 2">
    <name type="scientific">Paramuricea clavata</name>
    <name type="common">Red gorgonian</name>
    <name type="synonym">Violescent sea-whip</name>
    <dbReference type="NCBI Taxonomy" id="317549"/>
    <lineage>
        <taxon>Eukaryota</taxon>
        <taxon>Metazoa</taxon>
        <taxon>Cnidaria</taxon>
        <taxon>Anthozoa</taxon>
        <taxon>Octocorallia</taxon>
        <taxon>Malacalcyonacea</taxon>
        <taxon>Plexauridae</taxon>
        <taxon>Paramuricea</taxon>
    </lineage>
</organism>
<comment type="caution">
    <text evidence="1">The sequence shown here is derived from an EMBL/GenBank/DDBJ whole genome shotgun (WGS) entry which is preliminary data.</text>
</comment>
<sequence length="211" mass="25436">MQGNKIELGDFESFVLRCSKEEICGKRRELLLLLDGDVFYHVKCWPTEMERILWKKPLSDEETFKLMLFLLGNGCGPQLTCEWILTSTYWEEICSKRRELLLLLDGDVFYHVNGWPTEMERILWKKPLSDEETFKLMLFLLGNGCGPQLTCEWILTSTYWDRQKTRKRCDQMKWIFTNMDRYAARWFYFDMFHKIHLYVNGEERKIKKLKA</sequence>
<gene>
    <name evidence="1" type="ORF">PACLA_8A059217</name>
</gene>
<evidence type="ECO:0000313" key="1">
    <source>
        <dbReference type="EMBL" id="CAB4034880.1"/>
    </source>
</evidence>
<evidence type="ECO:0000313" key="2">
    <source>
        <dbReference type="Proteomes" id="UP001152795"/>
    </source>
</evidence>
<accession>A0A6S7JZQ8</accession>
<dbReference type="Proteomes" id="UP001152795">
    <property type="component" value="Unassembled WGS sequence"/>
</dbReference>
<dbReference type="AlphaFoldDB" id="A0A6S7JZQ8"/>